<accession>A0A6S7BPX7</accession>
<dbReference type="InterPro" id="IPR011010">
    <property type="entry name" value="DNA_brk_join_enz"/>
</dbReference>
<dbReference type="SUPFAM" id="SSF56349">
    <property type="entry name" value="DNA breaking-rejoining enzymes"/>
    <property type="match status" value="1"/>
</dbReference>
<dbReference type="AlphaFoldDB" id="A0A6S7BPX7"/>
<evidence type="ECO:0000313" key="2">
    <source>
        <dbReference type="Proteomes" id="UP000494365"/>
    </source>
</evidence>
<dbReference type="EMBL" id="CADIKK010000056">
    <property type="protein sequence ID" value="CAB3808258.1"/>
    <property type="molecule type" value="Genomic_DNA"/>
</dbReference>
<protein>
    <submittedName>
        <fullName evidence="1">Uncharacterized protein</fullName>
    </submittedName>
</protein>
<organism evidence="1 2">
    <name type="scientific">Paraburkholderia ultramafica</name>
    <dbReference type="NCBI Taxonomy" id="1544867"/>
    <lineage>
        <taxon>Bacteria</taxon>
        <taxon>Pseudomonadati</taxon>
        <taxon>Pseudomonadota</taxon>
        <taxon>Betaproteobacteria</taxon>
        <taxon>Burkholderiales</taxon>
        <taxon>Burkholderiaceae</taxon>
        <taxon>Paraburkholderia</taxon>
    </lineage>
</organism>
<sequence>MDVHAAVAALARQARPIHHELLYGAVKRFFTAVTAAAMSENSPHALANGMNLESAWNFAGHDSLDTTSIYATAELGRQYREAETFLWQAEV</sequence>
<proteinExistence type="predicted"/>
<dbReference type="GO" id="GO:0003677">
    <property type="term" value="F:DNA binding"/>
    <property type="evidence" value="ECO:0007669"/>
    <property type="project" value="InterPro"/>
</dbReference>
<dbReference type="Proteomes" id="UP000494365">
    <property type="component" value="Unassembled WGS sequence"/>
</dbReference>
<reference evidence="1 2" key="1">
    <citation type="submission" date="2020-04" db="EMBL/GenBank/DDBJ databases">
        <authorList>
            <person name="De Canck E."/>
        </authorList>
    </citation>
    <scope>NUCLEOTIDE SEQUENCE [LARGE SCALE GENOMIC DNA]</scope>
    <source>
        <strain evidence="1 2">LMG 28614</strain>
    </source>
</reference>
<keyword evidence="2" id="KW-1185">Reference proteome</keyword>
<evidence type="ECO:0000313" key="1">
    <source>
        <dbReference type="EMBL" id="CAB3808258.1"/>
    </source>
</evidence>
<name>A0A6S7BPX7_9BURK</name>
<dbReference type="RefSeq" id="WP_246279329.1">
    <property type="nucleotide sequence ID" value="NZ_CADIKK010000056.1"/>
</dbReference>
<gene>
    <name evidence="1" type="ORF">LMG28614_06765</name>
</gene>